<name>N1V0P7_9MICC</name>
<keyword evidence="1" id="KW-1133">Transmembrane helix</keyword>
<dbReference type="PANTHER" id="PTHR37314:SF4">
    <property type="entry name" value="UPF0700 TRANSMEMBRANE PROTEIN YOAK"/>
    <property type="match status" value="1"/>
</dbReference>
<dbReference type="AlphaFoldDB" id="N1V0P7"/>
<keyword evidence="3" id="KW-1185">Reference proteome</keyword>
<gene>
    <name evidence="2" type="ORF">D477_007379</name>
</gene>
<comment type="caution">
    <text evidence="2">The sequence shown here is derived from an EMBL/GenBank/DDBJ whole genome shotgun (WGS) entry which is preliminary data.</text>
</comment>
<evidence type="ECO:0000256" key="1">
    <source>
        <dbReference type="SAM" id="Phobius"/>
    </source>
</evidence>
<proteinExistence type="predicted"/>
<dbReference type="Pfam" id="PF06912">
    <property type="entry name" value="DUF1275"/>
    <property type="match status" value="1"/>
</dbReference>
<dbReference type="InterPro" id="IPR010699">
    <property type="entry name" value="DUF1275"/>
</dbReference>
<reference evidence="2 3" key="1">
    <citation type="journal article" date="2013" name="Genome Announc.">
        <title>Draft Genome Sequence of Arthrobacter crystallopoietes Strain BAB-32, Revealing Genes for Bioremediation.</title>
        <authorList>
            <person name="Joshi M.N."/>
            <person name="Pandit A.S."/>
            <person name="Sharma A."/>
            <person name="Pandya R.V."/>
            <person name="Desai S.M."/>
            <person name="Saxena A.K."/>
            <person name="Bagatharia S.B."/>
        </authorList>
    </citation>
    <scope>NUCLEOTIDE SEQUENCE [LARGE SCALE GENOMIC DNA]</scope>
    <source>
        <strain evidence="2 3">BAB-32</strain>
    </source>
</reference>
<evidence type="ECO:0000313" key="3">
    <source>
        <dbReference type="Proteomes" id="UP000010729"/>
    </source>
</evidence>
<dbReference type="PANTHER" id="PTHR37314">
    <property type="entry name" value="SLR0142 PROTEIN"/>
    <property type="match status" value="1"/>
</dbReference>
<evidence type="ECO:0000313" key="2">
    <source>
        <dbReference type="EMBL" id="EMY34880.1"/>
    </source>
</evidence>
<feature type="transmembrane region" description="Helical" evidence="1">
    <location>
        <begin position="94"/>
        <end position="114"/>
    </location>
</feature>
<protein>
    <recommendedName>
        <fullName evidence="4">DUF1275 domain-containing protein</fullName>
    </recommendedName>
</protein>
<keyword evidence="1" id="KW-0472">Membrane</keyword>
<feature type="transmembrane region" description="Helical" evidence="1">
    <location>
        <begin position="12"/>
        <end position="35"/>
    </location>
</feature>
<dbReference type="EMBL" id="ANPE02000097">
    <property type="protein sequence ID" value="EMY34880.1"/>
    <property type="molecule type" value="Genomic_DNA"/>
</dbReference>
<feature type="transmembrane region" description="Helical" evidence="1">
    <location>
        <begin position="61"/>
        <end position="82"/>
    </location>
</feature>
<dbReference type="Proteomes" id="UP000010729">
    <property type="component" value="Unassembled WGS sequence"/>
</dbReference>
<sequence length="239" mass="24239">MTHRFSLSTSRLHLTLMLALTFSTGVCDAIGFLGLDRVFTGNMTGNIVLIGMALGGGGEPALRPAIALLTFVLGAAFTGVWLRNAASGWTNRISAALTCAAVLLTSLAVVLAVAGEPSGFGGHAATSVLSLVMGLQAAVARKVKVAEVSTVVVTSTITALAADIGGRPGPDALWVRRTLAIGLILLGAVAGAALLLVGAWTGVALSAAITAVVALSGSLRSRSDRLNQARDEEPERISV</sequence>
<accession>N1V0P7</accession>
<dbReference type="RefSeq" id="WP_005268325.1">
    <property type="nucleotide sequence ID" value="NZ_ANPE02000097.1"/>
</dbReference>
<feature type="transmembrane region" description="Helical" evidence="1">
    <location>
        <begin position="182"/>
        <end position="215"/>
    </location>
</feature>
<keyword evidence="1" id="KW-0812">Transmembrane</keyword>
<organism evidence="2 3">
    <name type="scientific">Arthrobacter crystallopoietes BAB-32</name>
    <dbReference type="NCBI Taxonomy" id="1246476"/>
    <lineage>
        <taxon>Bacteria</taxon>
        <taxon>Bacillati</taxon>
        <taxon>Actinomycetota</taxon>
        <taxon>Actinomycetes</taxon>
        <taxon>Micrococcales</taxon>
        <taxon>Micrococcaceae</taxon>
        <taxon>Crystallibacter</taxon>
    </lineage>
</organism>
<evidence type="ECO:0008006" key="4">
    <source>
        <dbReference type="Google" id="ProtNLM"/>
    </source>
</evidence>